<evidence type="ECO:0000259" key="14">
    <source>
        <dbReference type="PROSITE" id="PS51914"/>
    </source>
</evidence>
<comment type="function">
    <text evidence="10">Lectin involved in the quality control of the secretory pathway. As a member of the endoplasmic reticulum-associated degradation lumenal (ERAD-L) surveillance system, targets misfolded endoplasmic reticulum lumenal glycoproteins for degradation.</text>
</comment>
<feature type="domain" description="MRH" evidence="14">
    <location>
        <begin position="106"/>
        <end position="227"/>
    </location>
</feature>
<keyword evidence="16" id="KW-1185">Reference proteome</keyword>
<dbReference type="Proteomes" id="UP000007303">
    <property type="component" value="Unassembled WGS sequence"/>
</dbReference>
<reference evidence="15" key="3">
    <citation type="submission" date="2025-09" db="UniProtKB">
        <authorList>
            <consortium name="Ensembl"/>
        </authorList>
    </citation>
    <scope>IDENTIFICATION</scope>
</reference>
<dbReference type="InterPro" id="IPR012913">
    <property type="entry name" value="OS9-like_dom"/>
</dbReference>
<evidence type="ECO:0000256" key="11">
    <source>
        <dbReference type="SAM" id="Coils"/>
    </source>
</evidence>
<dbReference type="Ensembl" id="ENSTNIT00000017832.1">
    <property type="protein sequence ID" value="ENSTNIP00000017611.1"/>
    <property type="gene ID" value="ENSTNIG00000014584.1"/>
</dbReference>
<evidence type="ECO:0000256" key="8">
    <source>
        <dbReference type="ARBA" id="ARBA00053710"/>
    </source>
</evidence>
<name>H3DAR9_TETNG</name>
<reference evidence="15" key="2">
    <citation type="submission" date="2025-08" db="UniProtKB">
        <authorList>
            <consortium name="Ensembl"/>
        </authorList>
    </citation>
    <scope>IDENTIFICATION</scope>
</reference>
<keyword evidence="7" id="KW-0325">Glycoprotein</keyword>
<evidence type="ECO:0000256" key="7">
    <source>
        <dbReference type="ARBA" id="ARBA00023180"/>
    </source>
</evidence>
<evidence type="ECO:0000256" key="4">
    <source>
        <dbReference type="ARBA" id="ARBA00022734"/>
    </source>
</evidence>
<dbReference type="Gene3D" id="2.70.130.10">
    <property type="entry name" value="Mannose-6-phosphate receptor binding domain"/>
    <property type="match status" value="1"/>
</dbReference>
<evidence type="ECO:0000256" key="6">
    <source>
        <dbReference type="ARBA" id="ARBA00023157"/>
    </source>
</evidence>
<dbReference type="SUPFAM" id="SSF50911">
    <property type="entry name" value="Mannose 6-phosphate receptor domain"/>
    <property type="match status" value="1"/>
</dbReference>
<evidence type="ECO:0000256" key="13">
    <source>
        <dbReference type="SAM" id="SignalP"/>
    </source>
</evidence>
<keyword evidence="6" id="KW-1015">Disulfide bond</keyword>
<evidence type="ECO:0000313" key="16">
    <source>
        <dbReference type="Proteomes" id="UP000007303"/>
    </source>
</evidence>
<feature type="compositionally biased region" description="Basic and acidic residues" evidence="12">
    <location>
        <begin position="529"/>
        <end position="546"/>
    </location>
</feature>
<dbReference type="GeneTree" id="ENSGT00530000063603"/>
<dbReference type="InterPro" id="IPR045149">
    <property type="entry name" value="OS-9-like"/>
</dbReference>
<evidence type="ECO:0000256" key="3">
    <source>
        <dbReference type="ARBA" id="ARBA00022729"/>
    </source>
</evidence>
<keyword evidence="11" id="KW-0175">Coiled coil</keyword>
<comment type="function">
    <text evidence="8">Lectin component of the HRD1 complex, which functions in endoplasmic reticulum (ER) quality control and ER-associated degradation (ERAD). Specifically recognizes and binds improperly folded glycoproteins as well as hyperglycosylated proteins, retain them in the ER, and transfers them to the ubiquitination machinery and promote their degradation. Possible targets include TRPV4 as well as hyperglycosylated HSP90B1.</text>
</comment>
<dbReference type="PANTHER" id="PTHR15414:SF5">
    <property type="entry name" value="PROTEIN OS-9"/>
    <property type="match status" value="1"/>
</dbReference>
<feature type="compositionally biased region" description="Acidic residues" evidence="12">
    <location>
        <begin position="322"/>
        <end position="334"/>
    </location>
</feature>
<dbReference type="GO" id="GO:0005788">
    <property type="term" value="C:endoplasmic reticulum lumen"/>
    <property type="evidence" value="ECO:0007669"/>
    <property type="project" value="UniProtKB-SubCell"/>
</dbReference>
<evidence type="ECO:0000313" key="15">
    <source>
        <dbReference type="Ensembl" id="ENSTNIP00000017611.1"/>
    </source>
</evidence>
<dbReference type="GO" id="GO:0030970">
    <property type="term" value="P:retrograde protein transport, ER to cytosol"/>
    <property type="evidence" value="ECO:0007669"/>
    <property type="project" value="TreeGrafter"/>
</dbReference>
<proteinExistence type="inferred from homology"/>
<dbReference type="FunFam" id="2.70.130.10:FF:000002">
    <property type="entry name" value="protein OS-9 isoform X1"/>
    <property type="match status" value="1"/>
</dbReference>
<feature type="coiled-coil region" evidence="11">
    <location>
        <begin position="253"/>
        <end position="280"/>
    </location>
</feature>
<evidence type="ECO:0000256" key="10">
    <source>
        <dbReference type="RuleBase" id="RU369099"/>
    </source>
</evidence>
<evidence type="ECO:0000256" key="5">
    <source>
        <dbReference type="ARBA" id="ARBA00022824"/>
    </source>
</evidence>
<dbReference type="InterPro" id="IPR044865">
    <property type="entry name" value="MRH_dom"/>
</dbReference>
<dbReference type="PROSITE" id="PS51914">
    <property type="entry name" value="MRH"/>
    <property type="match status" value="1"/>
</dbReference>
<comment type="subunit">
    <text evidence="9">Component of the HRD1 complex, which comprises at least SYNV1/HRD1, DERL1/2, FAM8A1, HERPUD1/HERP, OS9, SEL1L and UBE2J1. FAM8A1 is stabilized by interaction with SYNV1, which prevents its proteasomal degradation. OS9 and UBE2J1 recruitment to the complex may be mediated by SEL1L. Through this complex, may interact with ERLEC1 and HSPA5. Interacts (via C-terminus) with CPNE6 (via second C2 domain); this interaction occurs in a calcium-dependent manner in vitro. Interacts with CREB3.</text>
</comment>
<feature type="region of interest" description="Disordered" evidence="12">
    <location>
        <begin position="642"/>
        <end position="663"/>
    </location>
</feature>
<feature type="signal peptide" evidence="13">
    <location>
        <begin position="1"/>
        <end position="24"/>
    </location>
</feature>
<evidence type="ECO:0000256" key="9">
    <source>
        <dbReference type="ARBA" id="ARBA00066177"/>
    </source>
</evidence>
<dbReference type="Pfam" id="PF07915">
    <property type="entry name" value="PRKCSH"/>
    <property type="match status" value="1"/>
</dbReference>
<dbReference type="AlphaFoldDB" id="H3DAR9"/>
<keyword evidence="5 10" id="KW-0256">Endoplasmic reticulum</keyword>
<dbReference type="GO" id="GO:0030246">
    <property type="term" value="F:carbohydrate binding"/>
    <property type="evidence" value="ECO:0007669"/>
    <property type="project" value="UniProtKB-UniRule"/>
</dbReference>
<evidence type="ECO:0000256" key="12">
    <source>
        <dbReference type="SAM" id="MobiDB-lite"/>
    </source>
</evidence>
<dbReference type="InParanoid" id="H3DAR9"/>
<dbReference type="STRING" id="99883.ENSTNIP00000017611"/>
<sequence length="663" mass="75731">MAASLLMWLNRLQLFMLLCPLCAPGFLNLEELNEMKYGIQILPDPIILGQSKKEEVMMVSNKYKQLYECRLPAQAVRFHQDPASEPDPQGYTGPDIPQLLRPMHDAQCLVKTKDWWTYEFCHGQHIRQYHLEESDSEIKGDILFLGYYESEFDWNNETAKASKQHRLKRYHSQTYINGSKCDLDGNPRETEVRFMCEEGYVDYIARVDEPQSCRYVLTVHTSRVCQHPFLKPPSTAKPQSIVCQPALSAQQYMDYVNAQVADTKRKVEQISEELKSLDEMLAGKDGLDGSADTPDTEGTSPAAHGSDQMDNKGISSKPDNADVSEDEDAEDSDFWDGVTKPEKLKTTFSASEQANQKFNFKIITDPADLMKFVQHLRESNKKVSRAPSGAGGPWTRISKFLFRLPQKAVTDAKSQEEKSASESLTETLQEFEDEMADVSVASDKIEEIKEEMQKEFDNIIDEAQEELETEGLKGEFDRTQATQALETTLDKLLHRLEEKDEQEPEQQQEHQRLTPSPPLPFPFNPDQAADDRVKIKITKYKTDRSPSGEVRVQEMGPGDPQWQHIKDVVKEQLEKAGLKAEGKIEVKILTRKNIEEAGDQWLTEEDTKSFRELLINLLTGGTEEVYKEQKRQQELENNYRFVWGESQEESQASSTSDSEDVDI</sequence>
<accession>H3DAR9</accession>
<keyword evidence="4 10" id="KW-0430">Lectin</keyword>
<evidence type="ECO:0000256" key="2">
    <source>
        <dbReference type="ARBA" id="ARBA00009918"/>
    </source>
</evidence>
<protein>
    <recommendedName>
        <fullName evidence="10">Endoplasmic reticulum lectin</fullName>
    </recommendedName>
    <alternativeName>
        <fullName evidence="10">Protein OS-9</fullName>
    </alternativeName>
</protein>
<dbReference type="PANTHER" id="PTHR15414">
    <property type="entry name" value="OS-9-RELATED"/>
    <property type="match status" value="1"/>
</dbReference>
<dbReference type="InterPro" id="IPR009011">
    <property type="entry name" value="Man6P_isomerase_rcpt-bd_dom_sf"/>
</dbReference>
<feature type="region of interest" description="Disordered" evidence="12">
    <location>
        <begin position="499"/>
        <end position="562"/>
    </location>
</feature>
<feature type="region of interest" description="Disordered" evidence="12">
    <location>
        <begin position="283"/>
        <end position="337"/>
    </location>
</feature>
<feature type="chain" id="PRO_5003583200" description="Endoplasmic reticulum lectin" evidence="13">
    <location>
        <begin position="25"/>
        <end position="663"/>
    </location>
</feature>
<dbReference type="OMA" id="WLKRLYV"/>
<organism evidence="15 16">
    <name type="scientific">Tetraodon nigroviridis</name>
    <name type="common">Spotted green pufferfish</name>
    <name type="synonym">Chelonodon nigroviridis</name>
    <dbReference type="NCBI Taxonomy" id="99883"/>
    <lineage>
        <taxon>Eukaryota</taxon>
        <taxon>Metazoa</taxon>
        <taxon>Chordata</taxon>
        <taxon>Craniata</taxon>
        <taxon>Vertebrata</taxon>
        <taxon>Euteleostomi</taxon>
        <taxon>Actinopterygii</taxon>
        <taxon>Neopterygii</taxon>
        <taxon>Teleostei</taxon>
        <taxon>Neoteleostei</taxon>
        <taxon>Acanthomorphata</taxon>
        <taxon>Eupercaria</taxon>
        <taxon>Tetraodontiformes</taxon>
        <taxon>Tetradontoidea</taxon>
        <taxon>Tetraodontidae</taxon>
        <taxon>Tetraodon</taxon>
    </lineage>
</organism>
<comment type="subcellular location">
    <subcellularLocation>
        <location evidence="1 10">Endoplasmic reticulum lumen</location>
    </subcellularLocation>
</comment>
<reference evidence="16" key="1">
    <citation type="journal article" date="2004" name="Nature">
        <title>Genome duplication in the teleost fish Tetraodon nigroviridis reveals the early vertebrate proto-karyotype.</title>
        <authorList>
            <person name="Jaillon O."/>
            <person name="Aury J.-M."/>
            <person name="Brunet F."/>
            <person name="Petit J.-L."/>
            <person name="Stange-Thomann N."/>
            <person name="Mauceli E."/>
            <person name="Bouneau L."/>
            <person name="Fischer C."/>
            <person name="Ozouf-Costaz C."/>
            <person name="Bernot A."/>
            <person name="Nicaud S."/>
            <person name="Jaffe D."/>
            <person name="Fisher S."/>
            <person name="Lutfalla G."/>
            <person name="Dossat C."/>
            <person name="Segurens B."/>
            <person name="Dasilva C."/>
            <person name="Salanoubat M."/>
            <person name="Levy M."/>
            <person name="Boudet N."/>
            <person name="Castellano S."/>
            <person name="Anthouard V."/>
            <person name="Jubin C."/>
            <person name="Castelli V."/>
            <person name="Katinka M."/>
            <person name="Vacherie B."/>
            <person name="Biemont C."/>
            <person name="Skalli Z."/>
            <person name="Cattolico L."/>
            <person name="Poulain J."/>
            <person name="De Berardinis V."/>
            <person name="Cruaud C."/>
            <person name="Duprat S."/>
            <person name="Brottier P."/>
            <person name="Coutanceau J.-P."/>
            <person name="Gouzy J."/>
            <person name="Parra G."/>
            <person name="Lardier G."/>
            <person name="Chapple C."/>
            <person name="McKernan K.J."/>
            <person name="McEwan P."/>
            <person name="Bosak S."/>
            <person name="Kellis M."/>
            <person name="Volff J.-N."/>
            <person name="Guigo R."/>
            <person name="Zody M.C."/>
            <person name="Mesirov J."/>
            <person name="Lindblad-Toh K."/>
            <person name="Birren B."/>
            <person name="Nusbaum C."/>
            <person name="Kahn D."/>
            <person name="Robinson-Rechavi M."/>
            <person name="Laudet V."/>
            <person name="Schachter V."/>
            <person name="Quetier F."/>
            <person name="Saurin W."/>
            <person name="Scarpelli C."/>
            <person name="Wincker P."/>
            <person name="Lander E.S."/>
            <person name="Weissenbach J."/>
            <person name="Roest Crollius H."/>
        </authorList>
    </citation>
    <scope>NUCLEOTIDE SEQUENCE [LARGE SCALE GENOMIC DNA]</scope>
</reference>
<dbReference type="GO" id="GO:0030968">
    <property type="term" value="P:endoplasmic reticulum unfolded protein response"/>
    <property type="evidence" value="ECO:0007669"/>
    <property type="project" value="UniProtKB-UniRule"/>
</dbReference>
<keyword evidence="3 13" id="KW-0732">Signal</keyword>
<comment type="similarity">
    <text evidence="2 10">Belongs to the OS-9 family.</text>
</comment>
<evidence type="ECO:0000256" key="1">
    <source>
        <dbReference type="ARBA" id="ARBA00004319"/>
    </source>
</evidence>
<dbReference type="HOGENOM" id="CLU_026715_0_0_1"/>